<organism evidence="1 2">
    <name type="scientific">Facklamia miroungae</name>
    <dbReference type="NCBI Taxonomy" id="120956"/>
    <lineage>
        <taxon>Bacteria</taxon>
        <taxon>Bacillati</taxon>
        <taxon>Bacillota</taxon>
        <taxon>Bacilli</taxon>
        <taxon>Lactobacillales</taxon>
        <taxon>Aerococcaceae</taxon>
        <taxon>Facklamia</taxon>
    </lineage>
</organism>
<dbReference type="AlphaFoldDB" id="A0A1G7QYM5"/>
<dbReference type="Proteomes" id="UP000199708">
    <property type="component" value="Unassembled WGS sequence"/>
</dbReference>
<sequence length="321" mass="38428">MTDLIHLPNNDENFYRKAINALENNDLDQANTLLEESYRIEPSIKVFKELIHLNLIRNKPDPIKKLWKDFLSINALEHFDFELASLYVHSLPRLFAQHEQLIKLYELKDLFDQKEWNTTFIIDQIQQIKQQDQILNEIQFYFEKNQIDQLIDKLRKQTIFELLKTIKIIYSLDFSIKHSILSKLLLQKEISQFVKSDILHHYLYQDYRIKLKIAWFGTIETINIQELYPYKEDPTYLTIKSLLENYTNDNNPHIFEGLLTEINLLMMVYYPFIDQKITEPVQWFNTFLAYYNIEEGATPDQDTNTLDILQQAIKEIKQLGV</sequence>
<proteinExistence type="predicted"/>
<dbReference type="EMBL" id="FNCK01000002">
    <property type="protein sequence ID" value="SDG03613.1"/>
    <property type="molecule type" value="Genomic_DNA"/>
</dbReference>
<keyword evidence="2" id="KW-1185">Reference proteome</keyword>
<evidence type="ECO:0000313" key="1">
    <source>
        <dbReference type="EMBL" id="SDG03613.1"/>
    </source>
</evidence>
<protein>
    <submittedName>
        <fullName evidence="1">Uncharacterized protein</fullName>
    </submittedName>
</protein>
<name>A0A1G7QYM5_9LACT</name>
<dbReference type="OrthoDB" id="2139308at2"/>
<reference evidence="1 2" key="1">
    <citation type="submission" date="2016-10" db="EMBL/GenBank/DDBJ databases">
        <authorList>
            <person name="de Groot N.N."/>
        </authorList>
    </citation>
    <scope>NUCLEOTIDE SEQUENCE [LARGE SCALE GENOMIC DNA]</scope>
    <source>
        <strain evidence="1 2">ATCC BAA-466</strain>
    </source>
</reference>
<dbReference type="RefSeq" id="WP_090289347.1">
    <property type="nucleotide sequence ID" value="NZ_FNCK01000002.1"/>
</dbReference>
<gene>
    <name evidence="1" type="ORF">SAMN05421791_102269</name>
</gene>
<accession>A0A1G7QYM5</accession>
<evidence type="ECO:0000313" key="2">
    <source>
        <dbReference type="Proteomes" id="UP000199708"/>
    </source>
</evidence>